<dbReference type="InterPro" id="IPR016197">
    <property type="entry name" value="Chromo-like_dom_sf"/>
</dbReference>
<evidence type="ECO:0000313" key="1">
    <source>
        <dbReference type="EMBL" id="MBW0534750.1"/>
    </source>
</evidence>
<dbReference type="Proteomes" id="UP000765509">
    <property type="component" value="Unassembled WGS sequence"/>
</dbReference>
<proteinExistence type="predicted"/>
<gene>
    <name evidence="1" type="ORF">O181_074465</name>
</gene>
<evidence type="ECO:0000313" key="2">
    <source>
        <dbReference type="Proteomes" id="UP000765509"/>
    </source>
</evidence>
<reference evidence="1" key="1">
    <citation type="submission" date="2021-03" db="EMBL/GenBank/DDBJ databases">
        <title>Draft genome sequence of rust myrtle Austropuccinia psidii MF-1, a brazilian biotype.</title>
        <authorList>
            <person name="Quecine M.C."/>
            <person name="Pachon D.M.R."/>
            <person name="Bonatelli M.L."/>
            <person name="Correr F.H."/>
            <person name="Franceschini L.M."/>
            <person name="Leite T.F."/>
            <person name="Margarido G.R.A."/>
            <person name="Almeida C.A."/>
            <person name="Ferrarezi J.A."/>
            <person name="Labate C.A."/>
        </authorList>
    </citation>
    <scope>NUCLEOTIDE SEQUENCE</scope>
    <source>
        <strain evidence="1">MF-1</strain>
    </source>
</reference>
<keyword evidence="2" id="KW-1185">Reference proteome</keyword>
<dbReference type="EMBL" id="AVOT02039652">
    <property type="protein sequence ID" value="MBW0534750.1"/>
    <property type="molecule type" value="Genomic_DNA"/>
</dbReference>
<accession>A0A9Q3F4L7</accession>
<dbReference type="SUPFAM" id="SSF54160">
    <property type="entry name" value="Chromo domain-like"/>
    <property type="match status" value="1"/>
</dbReference>
<dbReference type="OrthoDB" id="2514203at2759"/>
<sequence length="78" mass="9335">MNSTPPEIVEIEDSHGTVKKIIKARKIRLNCKDQRQYLVIFKNQTAEKHQWLEEDTIPDGKLHLRRLRASRRAEKYHQ</sequence>
<comment type="caution">
    <text evidence="1">The sequence shown here is derived from an EMBL/GenBank/DDBJ whole genome shotgun (WGS) entry which is preliminary data.</text>
</comment>
<protein>
    <submittedName>
        <fullName evidence="1">Uncharacterized protein</fullName>
    </submittedName>
</protein>
<name>A0A9Q3F4L7_9BASI</name>
<dbReference type="AlphaFoldDB" id="A0A9Q3F4L7"/>
<organism evidence="1 2">
    <name type="scientific">Austropuccinia psidii MF-1</name>
    <dbReference type="NCBI Taxonomy" id="1389203"/>
    <lineage>
        <taxon>Eukaryota</taxon>
        <taxon>Fungi</taxon>
        <taxon>Dikarya</taxon>
        <taxon>Basidiomycota</taxon>
        <taxon>Pucciniomycotina</taxon>
        <taxon>Pucciniomycetes</taxon>
        <taxon>Pucciniales</taxon>
        <taxon>Sphaerophragmiaceae</taxon>
        <taxon>Austropuccinia</taxon>
    </lineage>
</organism>